<accession>A0AAE1EE94</accession>
<protein>
    <submittedName>
        <fullName evidence="1">Uncharacterized protein</fullName>
    </submittedName>
</protein>
<dbReference type="EMBL" id="JAWDGP010000216">
    <property type="protein sequence ID" value="KAK3802768.1"/>
    <property type="molecule type" value="Genomic_DNA"/>
</dbReference>
<evidence type="ECO:0000313" key="2">
    <source>
        <dbReference type="Proteomes" id="UP001283361"/>
    </source>
</evidence>
<sequence length="97" mass="11225">MVMKRIRPRPTTLVLRGRQVLNQRVLVLDKCWTSWSYCQASVKPSGANDRQVLNQIVLVLHKQYWTTGLILLYEDFRINRALGRSVEPAGVSTRQVM</sequence>
<evidence type="ECO:0000313" key="1">
    <source>
        <dbReference type="EMBL" id="KAK3802768.1"/>
    </source>
</evidence>
<gene>
    <name evidence="1" type="ORF">RRG08_012283</name>
</gene>
<proteinExistence type="predicted"/>
<organism evidence="1 2">
    <name type="scientific">Elysia crispata</name>
    <name type="common">lettuce slug</name>
    <dbReference type="NCBI Taxonomy" id="231223"/>
    <lineage>
        <taxon>Eukaryota</taxon>
        <taxon>Metazoa</taxon>
        <taxon>Spiralia</taxon>
        <taxon>Lophotrochozoa</taxon>
        <taxon>Mollusca</taxon>
        <taxon>Gastropoda</taxon>
        <taxon>Heterobranchia</taxon>
        <taxon>Euthyneura</taxon>
        <taxon>Panpulmonata</taxon>
        <taxon>Sacoglossa</taxon>
        <taxon>Placobranchoidea</taxon>
        <taxon>Plakobranchidae</taxon>
        <taxon>Elysia</taxon>
    </lineage>
</organism>
<dbReference type="AlphaFoldDB" id="A0AAE1EE94"/>
<keyword evidence="2" id="KW-1185">Reference proteome</keyword>
<comment type="caution">
    <text evidence="1">The sequence shown here is derived from an EMBL/GenBank/DDBJ whole genome shotgun (WGS) entry which is preliminary data.</text>
</comment>
<reference evidence="1" key="1">
    <citation type="journal article" date="2023" name="G3 (Bethesda)">
        <title>A reference genome for the long-term kleptoplast-retaining sea slug Elysia crispata morphotype clarki.</title>
        <authorList>
            <person name="Eastman K.E."/>
            <person name="Pendleton A.L."/>
            <person name="Shaikh M.A."/>
            <person name="Suttiyut T."/>
            <person name="Ogas R."/>
            <person name="Tomko P."/>
            <person name="Gavelis G."/>
            <person name="Widhalm J.R."/>
            <person name="Wisecaver J.H."/>
        </authorList>
    </citation>
    <scope>NUCLEOTIDE SEQUENCE</scope>
    <source>
        <strain evidence="1">ECLA1</strain>
    </source>
</reference>
<name>A0AAE1EE94_9GAST</name>
<dbReference type="Proteomes" id="UP001283361">
    <property type="component" value="Unassembled WGS sequence"/>
</dbReference>